<feature type="transmembrane region" description="Helical" evidence="2">
    <location>
        <begin position="217"/>
        <end position="240"/>
    </location>
</feature>
<proteinExistence type="predicted"/>
<comment type="caution">
    <text evidence="3">The sequence shown here is derived from an EMBL/GenBank/DDBJ whole genome shotgun (WGS) entry which is preliminary data.</text>
</comment>
<evidence type="ECO:0000313" key="4">
    <source>
        <dbReference type="Proteomes" id="UP000799764"/>
    </source>
</evidence>
<feature type="region of interest" description="Disordered" evidence="1">
    <location>
        <begin position="256"/>
        <end position="331"/>
    </location>
</feature>
<evidence type="ECO:0000256" key="2">
    <source>
        <dbReference type="SAM" id="Phobius"/>
    </source>
</evidence>
<name>A0A9P4PNQ5_9PLEO</name>
<feature type="compositionally biased region" description="Basic and acidic residues" evidence="1">
    <location>
        <begin position="360"/>
        <end position="380"/>
    </location>
</feature>
<evidence type="ECO:0000313" key="3">
    <source>
        <dbReference type="EMBL" id="KAF2446608.1"/>
    </source>
</evidence>
<feature type="region of interest" description="Disordered" evidence="1">
    <location>
        <begin position="359"/>
        <end position="413"/>
    </location>
</feature>
<protein>
    <submittedName>
        <fullName evidence="3">Uncharacterized protein</fullName>
    </submittedName>
</protein>
<gene>
    <name evidence="3" type="ORF">P171DRAFT_512373</name>
</gene>
<dbReference type="OrthoDB" id="10622065at2759"/>
<keyword evidence="2" id="KW-1133">Transmembrane helix</keyword>
<sequence>MELRGILFQIIRSISLVSWYLDSPHVARLGRHLANCPHNSLACLEAGQHALRTYQQNRAGWAECYRQQKLEEGRELRMRELKNDPYFNELFRNATEWKARGGTVPVVFNYFDNTTIIEFNNFCPNDMSPSLLLQKLKQDCDKLYGLSDLQLDAATKALLLADAQAEVSSLKGIPPVLSIDAPLLFSNHYERFVLFLARSGIDIDGIRGYSTRHPETFLLSTAVFVIGVFCIIRFLLWCLYKLFRFCKPSKVLQSNERAWSDQPNRRNKPAQDHRAQFQIPSPVRRPIQADQPLRRHQPETALSPRPKQAPRPSQPTHSEASDTVPASTTHIETSELEHLRKQASDTGGLTNATNLIADAVEGKSRKQGHPVRENNRDMVKRIQRNIGNEPDKEKNKEDEDDDEELWKDEEEKL</sequence>
<accession>A0A9P4PNQ5</accession>
<dbReference type="AlphaFoldDB" id="A0A9P4PNQ5"/>
<dbReference type="Proteomes" id="UP000799764">
    <property type="component" value="Unassembled WGS sequence"/>
</dbReference>
<feature type="compositionally biased region" description="Acidic residues" evidence="1">
    <location>
        <begin position="398"/>
        <end position="413"/>
    </location>
</feature>
<dbReference type="EMBL" id="MU001498">
    <property type="protein sequence ID" value="KAF2446608.1"/>
    <property type="molecule type" value="Genomic_DNA"/>
</dbReference>
<keyword evidence="2" id="KW-0812">Transmembrane</keyword>
<evidence type="ECO:0000256" key="1">
    <source>
        <dbReference type="SAM" id="MobiDB-lite"/>
    </source>
</evidence>
<organism evidence="3 4">
    <name type="scientific">Karstenula rhodostoma CBS 690.94</name>
    <dbReference type="NCBI Taxonomy" id="1392251"/>
    <lineage>
        <taxon>Eukaryota</taxon>
        <taxon>Fungi</taxon>
        <taxon>Dikarya</taxon>
        <taxon>Ascomycota</taxon>
        <taxon>Pezizomycotina</taxon>
        <taxon>Dothideomycetes</taxon>
        <taxon>Pleosporomycetidae</taxon>
        <taxon>Pleosporales</taxon>
        <taxon>Massarineae</taxon>
        <taxon>Didymosphaeriaceae</taxon>
        <taxon>Karstenula</taxon>
    </lineage>
</organism>
<keyword evidence="4" id="KW-1185">Reference proteome</keyword>
<reference evidence="3" key="1">
    <citation type="journal article" date="2020" name="Stud. Mycol.">
        <title>101 Dothideomycetes genomes: a test case for predicting lifestyles and emergence of pathogens.</title>
        <authorList>
            <person name="Haridas S."/>
            <person name="Albert R."/>
            <person name="Binder M."/>
            <person name="Bloem J."/>
            <person name="Labutti K."/>
            <person name="Salamov A."/>
            <person name="Andreopoulos B."/>
            <person name="Baker S."/>
            <person name="Barry K."/>
            <person name="Bills G."/>
            <person name="Bluhm B."/>
            <person name="Cannon C."/>
            <person name="Castanera R."/>
            <person name="Culley D."/>
            <person name="Daum C."/>
            <person name="Ezra D."/>
            <person name="Gonzalez J."/>
            <person name="Henrissat B."/>
            <person name="Kuo A."/>
            <person name="Liang C."/>
            <person name="Lipzen A."/>
            <person name="Lutzoni F."/>
            <person name="Magnuson J."/>
            <person name="Mondo S."/>
            <person name="Nolan M."/>
            <person name="Ohm R."/>
            <person name="Pangilinan J."/>
            <person name="Park H.-J."/>
            <person name="Ramirez L."/>
            <person name="Alfaro M."/>
            <person name="Sun H."/>
            <person name="Tritt A."/>
            <person name="Yoshinaga Y."/>
            <person name="Zwiers L.-H."/>
            <person name="Turgeon B."/>
            <person name="Goodwin S."/>
            <person name="Spatafora J."/>
            <person name="Crous P."/>
            <person name="Grigoriev I."/>
        </authorList>
    </citation>
    <scope>NUCLEOTIDE SEQUENCE</scope>
    <source>
        <strain evidence="3">CBS 690.94</strain>
    </source>
</reference>
<keyword evidence="2" id="KW-0472">Membrane</keyword>